<comment type="subcellular location">
    <subcellularLocation>
        <location evidence="1 8">Cell membrane</location>
        <topology evidence="1 8">Multi-pass membrane protein</topology>
    </subcellularLocation>
</comment>
<evidence type="ECO:0000256" key="2">
    <source>
        <dbReference type="ARBA" id="ARBA00009142"/>
    </source>
</evidence>
<organism evidence="9 10">
    <name type="scientific">Tsuneonella deserti</name>
    <dbReference type="NCBI Taxonomy" id="2035528"/>
    <lineage>
        <taxon>Bacteria</taxon>
        <taxon>Pseudomonadati</taxon>
        <taxon>Pseudomonadota</taxon>
        <taxon>Alphaproteobacteria</taxon>
        <taxon>Sphingomonadales</taxon>
        <taxon>Erythrobacteraceae</taxon>
        <taxon>Tsuneonella</taxon>
    </lineage>
</organism>
<keyword evidence="4 8" id="KW-1003">Cell membrane</keyword>
<sequence>MILGLTAAAIATGIAAALVAGFVRGLAGFGMAILLVPILGLAIPPVEAVVSANWLGFAISLVSLRKQVSESERSAWVIAAAALVAIPLGVLGLSAISPPVARLLIALIALGAFVAVLLPPRPHAKPARGETVATGLAAGVLTGFAGMPGPPVVPYYVRRPIPPAIARASMMSVFMVTQAAGALTAIVLGVATWREAAIALGLYPAVFIGNWAGARAFGRIDPTAWRWIAGGMLGLAAGGAVLKLATA</sequence>
<protein>
    <recommendedName>
        <fullName evidence="8">Probable membrane transporter protein</fullName>
    </recommendedName>
</protein>
<comment type="caution">
    <text evidence="9">The sequence shown here is derived from an EMBL/GenBank/DDBJ whole genome shotgun (WGS) entry which is preliminary data.</text>
</comment>
<dbReference type="Pfam" id="PF01925">
    <property type="entry name" value="TauE"/>
    <property type="match status" value="1"/>
</dbReference>
<dbReference type="EMBL" id="BMKL01000001">
    <property type="protein sequence ID" value="GGE02804.1"/>
    <property type="molecule type" value="Genomic_DNA"/>
</dbReference>
<evidence type="ECO:0000313" key="10">
    <source>
        <dbReference type="Proteomes" id="UP000619041"/>
    </source>
</evidence>
<dbReference type="PANTHER" id="PTHR30269:SF37">
    <property type="entry name" value="MEMBRANE TRANSPORTER PROTEIN"/>
    <property type="match status" value="1"/>
</dbReference>
<evidence type="ECO:0000256" key="3">
    <source>
        <dbReference type="ARBA" id="ARBA00022448"/>
    </source>
</evidence>
<proteinExistence type="inferred from homology"/>
<feature type="transmembrane region" description="Helical" evidence="8">
    <location>
        <begin position="74"/>
        <end position="94"/>
    </location>
</feature>
<keyword evidence="6 8" id="KW-1133">Transmembrane helix</keyword>
<reference evidence="10" key="1">
    <citation type="journal article" date="2019" name="Int. J. Syst. Evol. Microbiol.">
        <title>The Global Catalogue of Microorganisms (GCM) 10K type strain sequencing project: providing services to taxonomists for standard genome sequencing and annotation.</title>
        <authorList>
            <consortium name="The Broad Institute Genomics Platform"/>
            <consortium name="The Broad Institute Genome Sequencing Center for Infectious Disease"/>
            <person name="Wu L."/>
            <person name="Ma J."/>
        </authorList>
    </citation>
    <scope>NUCLEOTIDE SEQUENCE [LARGE SCALE GENOMIC DNA]</scope>
    <source>
        <strain evidence="10">CGMCC 1.15959</strain>
    </source>
</reference>
<dbReference type="InterPro" id="IPR052017">
    <property type="entry name" value="TSUP"/>
</dbReference>
<feature type="transmembrane region" description="Helical" evidence="8">
    <location>
        <begin position="29"/>
        <end position="62"/>
    </location>
</feature>
<dbReference type="InterPro" id="IPR002781">
    <property type="entry name" value="TM_pro_TauE-like"/>
</dbReference>
<feature type="transmembrane region" description="Helical" evidence="8">
    <location>
        <begin position="131"/>
        <end position="149"/>
    </location>
</feature>
<feature type="transmembrane region" description="Helical" evidence="8">
    <location>
        <begin position="197"/>
        <end position="218"/>
    </location>
</feature>
<comment type="similarity">
    <text evidence="2 8">Belongs to the 4-toluene sulfonate uptake permease (TSUP) (TC 2.A.102) family.</text>
</comment>
<evidence type="ECO:0000256" key="1">
    <source>
        <dbReference type="ARBA" id="ARBA00004651"/>
    </source>
</evidence>
<dbReference type="Proteomes" id="UP000619041">
    <property type="component" value="Unassembled WGS sequence"/>
</dbReference>
<gene>
    <name evidence="9" type="ORF">GCM10011515_23010</name>
</gene>
<keyword evidence="10" id="KW-1185">Reference proteome</keyword>
<evidence type="ECO:0000256" key="6">
    <source>
        <dbReference type="ARBA" id="ARBA00022989"/>
    </source>
</evidence>
<dbReference type="PANTHER" id="PTHR30269">
    <property type="entry name" value="TRANSMEMBRANE PROTEIN YFCA"/>
    <property type="match status" value="1"/>
</dbReference>
<evidence type="ECO:0000313" key="9">
    <source>
        <dbReference type="EMBL" id="GGE02804.1"/>
    </source>
</evidence>
<name>A0ABQ1SD65_9SPHN</name>
<dbReference type="RefSeq" id="WP_188645255.1">
    <property type="nucleotide sequence ID" value="NZ_BMKL01000001.1"/>
</dbReference>
<accession>A0ABQ1SD65</accession>
<keyword evidence="7 8" id="KW-0472">Membrane</keyword>
<keyword evidence="3" id="KW-0813">Transport</keyword>
<keyword evidence="5 8" id="KW-0812">Transmembrane</keyword>
<evidence type="ECO:0000256" key="4">
    <source>
        <dbReference type="ARBA" id="ARBA00022475"/>
    </source>
</evidence>
<feature type="transmembrane region" description="Helical" evidence="8">
    <location>
        <begin position="224"/>
        <end position="245"/>
    </location>
</feature>
<evidence type="ECO:0000256" key="8">
    <source>
        <dbReference type="RuleBase" id="RU363041"/>
    </source>
</evidence>
<feature type="transmembrane region" description="Helical" evidence="8">
    <location>
        <begin position="100"/>
        <end position="119"/>
    </location>
</feature>
<feature type="transmembrane region" description="Helical" evidence="8">
    <location>
        <begin position="169"/>
        <end position="190"/>
    </location>
</feature>
<evidence type="ECO:0000256" key="5">
    <source>
        <dbReference type="ARBA" id="ARBA00022692"/>
    </source>
</evidence>
<evidence type="ECO:0000256" key="7">
    <source>
        <dbReference type="ARBA" id="ARBA00023136"/>
    </source>
</evidence>